<accession>A0A1V2ID63</accession>
<dbReference type="AlphaFoldDB" id="A0A1V2ID63"/>
<evidence type="ECO:0000256" key="1">
    <source>
        <dbReference type="ARBA" id="ARBA00022801"/>
    </source>
</evidence>
<feature type="active site" description="Nucleophile" evidence="3">
    <location>
        <position position="259"/>
    </location>
</feature>
<dbReference type="OrthoDB" id="9816550at2"/>
<evidence type="ECO:0000259" key="4">
    <source>
        <dbReference type="PROSITE" id="PS51764"/>
    </source>
</evidence>
<feature type="domain" description="GH26" evidence="4">
    <location>
        <begin position="18"/>
        <end position="328"/>
    </location>
</feature>
<evidence type="ECO:0000256" key="3">
    <source>
        <dbReference type="PROSITE-ProRule" id="PRU01100"/>
    </source>
</evidence>
<comment type="similarity">
    <text evidence="3">Belongs to the glycosyl hydrolase 26 family.</text>
</comment>
<dbReference type="SUPFAM" id="SSF51445">
    <property type="entry name" value="(Trans)glycosidases"/>
    <property type="match status" value="1"/>
</dbReference>
<dbReference type="InterPro" id="IPR017853">
    <property type="entry name" value="GH"/>
</dbReference>
<keyword evidence="1 3" id="KW-0378">Hydrolase</keyword>
<keyword evidence="2 3" id="KW-0326">Glycosidase</keyword>
<dbReference type="InterPro" id="IPR022790">
    <property type="entry name" value="GH26_dom"/>
</dbReference>
<dbReference type="Pfam" id="PF02156">
    <property type="entry name" value="Glyco_hydro_26"/>
    <property type="match status" value="1"/>
</dbReference>
<evidence type="ECO:0000256" key="2">
    <source>
        <dbReference type="ARBA" id="ARBA00023295"/>
    </source>
</evidence>
<proteinExistence type="inferred from homology"/>
<reference evidence="6" key="1">
    <citation type="submission" date="2016-10" db="EMBL/GenBank/DDBJ databases">
        <title>Frankia sp. NRRL B-16386 Genome sequencing.</title>
        <authorList>
            <person name="Ghodhbane-Gtari F."/>
            <person name="Swanson E."/>
            <person name="Gueddou A."/>
            <person name="Hezbri K."/>
            <person name="Ktari K."/>
            <person name="Nouioui I."/>
            <person name="Morris K."/>
            <person name="Simpson S."/>
            <person name="Abebe-Akele F."/>
            <person name="Thomas K."/>
            <person name="Gtari M."/>
            <person name="Tisa L.S."/>
        </authorList>
    </citation>
    <scope>NUCLEOTIDE SEQUENCE [LARGE SCALE GENOMIC DNA]</scope>
    <source>
        <strain evidence="6">NRRL B-16386</strain>
    </source>
</reference>
<dbReference type="Proteomes" id="UP000188929">
    <property type="component" value="Unassembled WGS sequence"/>
</dbReference>
<sequence length="328" mass="36125">MLVALTGLAACSGGSGRDKKPDATSPLVEGTGVRWLSGANANAPEDVEPWKQLTGRDVGLAMMFVTRDSWELVESPGWPLEAFTPDRWPGQMSVAVPMWPAVKQGDTLVPLGNEDECAAGAYDQHWAQFGSNLLKYGRGNAIVRLGWEFNGEWFPWYPNDTEVWKTCFRREVDALRSTAPDVQIDWTMTMGRDKMPNGDDVWNAYPGDDHVDIIGIDYYDMAPTKSTRKLWHDACLAASGLCTVVKEARAHGKKFSVPEWGVVSGDGGAGDDPFFIERMYAIFRANADIVAYEVYFNNSEAGNVLSSLVNPVLNPNSAKRYQQLFGAG</sequence>
<organism evidence="5 6">
    <name type="scientific">Pseudofrankia asymbiotica</name>
    <dbReference type="NCBI Taxonomy" id="1834516"/>
    <lineage>
        <taxon>Bacteria</taxon>
        <taxon>Bacillati</taxon>
        <taxon>Actinomycetota</taxon>
        <taxon>Actinomycetes</taxon>
        <taxon>Frankiales</taxon>
        <taxon>Frankiaceae</taxon>
        <taxon>Pseudofrankia</taxon>
    </lineage>
</organism>
<evidence type="ECO:0000313" key="6">
    <source>
        <dbReference type="Proteomes" id="UP000188929"/>
    </source>
</evidence>
<name>A0A1V2ID63_9ACTN</name>
<comment type="caution">
    <text evidence="5">The sequence shown here is derived from an EMBL/GenBank/DDBJ whole genome shotgun (WGS) entry which is preliminary data.</text>
</comment>
<dbReference type="EMBL" id="MOMC01000018">
    <property type="protein sequence ID" value="ONH31138.1"/>
    <property type="molecule type" value="Genomic_DNA"/>
</dbReference>
<dbReference type="GO" id="GO:0004553">
    <property type="term" value="F:hydrolase activity, hydrolyzing O-glycosyl compounds"/>
    <property type="evidence" value="ECO:0007669"/>
    <property type="project" value="InterPro"/>
</dbReference>
<dbReference type="Gene3D" id="3.20.20.80">
    <property type="entry name" value="Glycosidases"/>
    <property type="match status" value="1"/>
</dbReference>
<keyword evidence="6" id="KW-1185">Reference proteome</keyword>
<protein>
    <submittedName>
        <fullName evidence="5">Glycosidase</fullName>
    </submittedName>
</protein>
<feature type="active site" description="Proton donor" evidence="3">
    <location>
        <position position="148"/>
    </location>
</feature>
<evidence type="ECO:0000313" key="5">
    <source>
        <dbReference type="EMBL" id="ONH31138.1"/>
    </source>
</evidence>
<gene>
    <name evidence="5" type="ORF">BL253_10760</name>
</gene>
<dbReference type="PROSITE" id="PS51764">
    <property type="entry name" value="GH26"/>
    <property type="match status" value="1"/>
</dbReference>
<dbReference type="STRING" id="1834516.BL253_10760"/>